<dbReference type="EMBL" id="JAAYYV010000069">
    <property type="protein sequence ID" value="NLF53305.1"/>
    <property type="molecule type" value="Genomic_DNA"/>
</dbReference>
<keyword evidence="4" id="KW-0813">Transport</keyword>
<organism evidence="4 5">
    <name type="scientific">Thauera phenolivorans</name>
    <dbReference type="NCBI Taxonomy" id="1792543"/>
    <lineage>
        <taxon>Bacteria</taxon>
        <taxon>Pseudomonadati</taxon>
        <taxon>Pseudomonadota</taxon>
        <taxon>Betaproteobacteria</taxon>
        <taxon>Rhodocyclales</taxon>
        <taxon>Zoogloeaceae</taxon>
        <taxon>Thauera</taxon>
    </lineage>
</organism>
<dbReference type="Pfam" id="PF02254">
    <property type="entry name" value="TrkA_N"/>
    <property type="match status" value="2"/>
</dbReference>
<dbReference type="GO" id="GO:0006813">
    <property type="term" value="P:potassium ion transport"/>
    <property type="evidence" value="ECO:0007669"/>
    <property type="project" value="InterPro"/>
</dbReference>
<dbReference type="InterPro" id="IPR036291">
    <property type="entry name" value="NAD(P)-bd_dom_sf"/>
</dbReference>
<dbReference type="SUPFAM" id="SSF51735">
    <property type="entry name" value="NAD(P)-binding Rossmann-fold domains"/>
    <property type="match status" value="2"/>
</dbReference>
<keyword evidence="4" id="KW-0406">Ion transport</keyword>
<dbReference type="PROSITE" id="PS51201">
    <property type="entry name" value="RCK_N"/>
    <property type="match status" value="2"/>
</dbReference>
<gene>
    <name evidence="4" type="ORF">GX576_02645</name>
</gene>
<dbReference type="Pfam" id="PF07885">
    <property type="entry name" value="Ion_trans_2"/>
    <property type="match status" value="1"/>
</dbReference>
<dbReference type="SUPFAM" id="SSF81324">
    <property type="entry name" value="Voltage-gated potassium channels"/>
    <property type="match status" value="1"/>
</dbReference>
<name>A0A7X7R6P5_9RHOO</name>
<reference evidence="4 5" key="1">
    <citation type="journal article" date="2020" name="Biotechnol. Biofuels">
        <title>New insights from the biogas microbiome by comprehensive genome-resolved metagenomics of nearly 1600 species originating from multiple anaerobic digesters.</title>
        <authorList>
            <person name="Campanaro S."/>
            <person name="Treu L."/>
            <person name="Rodriguez-R L.M."/>
            <person name="Kovalovszki A."/>
            <person name="Ziels R.M."/>
            <person name="Maus I."/>
            <person name="Zhu X."/>
            <person name="Kougias P.G."/>
            <person name="Basile A."/>
            <person name="Luo G."/>
            <person name="Schluter A."/>
            <person name="Konstantinidis K.T."/>
            <person name="Angelidaki I."/>
        </authorList>
    </citation>
    <scope>NUCLEOTIDE SEQUENCE [LARGE SCALE GENOMIC DNA]</scope>
    <source>
        <strain evidence="4">AS06rmzACSIP_256</strain>
    </source>
</reference>
<keyword evidence="2" id="KW-0472">Membrane</keyword>
<keyword evidence="2" id="KW-1133">Transmembrane helix</keyword>
<dbReference type="GO" id="GO:0034220">
    <property type="term" value="P:monoatomic ion transmembrane transport"/>
    <property type="evidence" value="ECO:0007669"/>
    <property type="project" value="UniProtKB-KW"/>
</dbReference>
<feature type="domain" description="RCK N-terminal" evidence="3">
    <location>
        <begin position="294"/>
        <end position="405"/>
    </location>
</feature>
<dbReference type="InterPro" id="IPR003148">
    <property type="entry name" value="RCK_N"/>
</dbReference>
<dbReference type="Gene3D" id="1.10.287.70">
    <property type="match status" value="1"/>
</dbReference>
<dbReference type="GO" id="GO:0005886">
    <property type="term" value="C:plasma membrane"/>
    <property type="evidence" value="ECO:0007669"/>
    <property type="project" value="UniProtKB-SubCell"/>
</dbReference>
<feature type="transmembrane region" description="Helical" evidence="2">
    <location>
        <begin position="83"/>
        <end position="107"/>
    </location>
</feature>
<evidence type="ECO:0000313" key="5">
    <source>
        <dbReference type="Proteomes" id="UP000536534"/>
    </source>
</evidence>
<evidence type="ECO:0000313" key="4">
    <source>
        <dbReference type="EMBL" id="NLF53305.1"/>
    </source>
</evidence>
<sequence length="578" mass="64180">MLRSAMRHQSVFFLVLRRMRMPLILLVTSMAISVLGLTLVPGIGEDGEPRRLGFFEAFYFVSYTATTIGFGEVPYSFSPQQRLWVIITIYLSVVGWTYTLGTLIGLLSDRNLRHAFALERFARAVRHLREPFYLVCGYGETGRLICRALDQMGRRAVVVEIDETRMAEIDLHEHRADIPAVCADAGRPEILRLAGLIHRDCAGVIALTNDDHTNLAIAISARLLATHVPALCRAERREVAANMASFGTRHIINPFERFGETLGLALRTPSAWMLLRWLTGFRYSRHTTDSVPPRGRWIVCGHGRFAAGLIDVMDDEALEITIIDPDPPDEIDHRWVVGDATGEVTLLRAGVREADGIIAGTNSDLDNLSIVVTARELNPALFVIARQNRYANRDLFTVLNAEISVVPSEVIANECLSILATPLFLPFKLAVRAASEPWCAHQLDRLTRLIGEERPDIWGVTIDAAQAEALTRWLAEGREVRIGDLLLAPARRDSALRCAVLYLKRADGEALLVPADDTPLRRGDELLLASAAGCRSELELSMANEHTLTYVLTGEEVAGGRLWQMLGGKRKTLAADRR</sequence>
<dbReference type="OrthoDB" id="9781411at2"/>
<dbReference type="InterPro" id="IPR013099">
    <property type="entry name" value="K_chnl_dom"/>
</dbReference>
<protein>
    <submittedName>
        <fullName evidence="4">Potassium channel protein</fullName>
    </submittedName>
</protein>
<feature type="transmembrane region" description="Helical" evidence="2">
    <location>
        <begin position="52"/>
        <end position="71"/>
    </location>
</feature>
<evidence type="ECO:0000259" key="3">
    <source>
        <dbReference type="PROSITE" id="PS51201"/>
    </source>
</evidence>
<evidence type="ECO:0000256" key="2">
    <source>
        <dbReference type="SAM" id="Phobius"/>
    </source>
</evidence>
<keyword evidence="2" id="KW-0812">Transmembrane</keyword>
<dbReference type="Proteomes" id="UP000536534">
    <property type="component" value="Unassembled WGS sequence"/>
</dbReference>
<dbReference type="AlphaFoldDB" id="A0A7X7R6P5"/>
<evidence type="ECO:0000256" key="1">
    <source>
        <dbReference type="ARBA" id="ARBA00004651"/>
    </source>
</evidence>
<keyword evidence="4" id="KW-0407">Ion channel</keyword>
<dbReference type="Gene3D" id="3.40.50.720">
    <property type="entry name" value="NAD(P)-binding Rossmann-like Domain"/>
    <property type="match status" value="2"/>
</dbReference>
<feature type="transmembrane region" description="Helical" evidence="2">
    <location>
        <begin position="21"/>
        <end position="40"/>
    </location>
</feature>
<accession>A0A7X7R6P5</accession>
<feature type="domain" description="RCK N-terminal" evidence="3">
    <location>
        <begin position="130"/>
        <end position="252"/>
    </location>
</feature>
<dbReference type="PANTHER" id="PTHR43833">
    <property type="entry name" value="POTASSIUM CHANNEL PROTEIN 2-RELATED-RELATED"/>
    <property type="match status" value="1"/>
</dbReference>
<dbReference type="InterPro" id="IPR050721">
    <property type="entry name" value="Trk_Ktr_HKT_K-transport"/>
</dbReference>
<comment type="subcellular location">
    <subcellularLocation>
        <location evidence="1">Cell membrane</location>
        <topology evidence="1">Multi-pass membrane protein</topology>
    </subcellularLocation>
</comment>
<comment type="caution">
    <text evidence="4">The sequence shown here is derived from an EMBL/GenBank/DDBJ whole genome shotgun (WGS) entry which is preliminary data.</text>
</comment>
<proteinExistence type="predicted"/>